<reference evidence="7" key="1">
    <citation type="journal article" date="2019" name="Int. J. Syst. Evol. Microbiol.">
        <title>The Global Catalogue of Microorganisms (GCM) 10K type strain sequencing project: providing services to taxonomists for standard genome sequencing and annotation.</title>
        <authorList>
            <consortium name="The Broad Institute Genomics Platform"/>
            <consortium name="The Broad Institute Genome Sequencing Center for Infectious Disease"/>
            <person name="Wu L."/>
            <person name="Ma J."/>
        </authorList>
    </citation>
    <scope>NUCLEOTIDE SEQUENCE [LARGE SCALE GENOMIC DNA]</scope>
    <source>
        <strain evidence="7">CCUG 59129</strain>
    </source>
</reference>
<dbReference type="InterPro" id="IPR039650">
    <property type="entry name" value="HdrA-like"/>
</dbReference>
<keyword evidence="5" id="KW-0411">Iron-sulfur</keyword>
<keyword evidence="3 6" id="KW-0560">Oxidoreductase</keyword>
<dbReference type="Pfam" id="PF12831">
    <property type="entry name" value="FAD_oxidored"/>
    <property type="match status" value="1"/>
</dbReference>
<evidence type="ECO:0000313" key="6">
    <source>
        <dbReference type="EMBL" id="MFD0958385.1"/>
    </source>
</evidence>
<proteinExistence type="predicted"/>
<dbReference type="RefSeq" id="WP_377562149.1">
    <property type="nucleotide sequence ID" value="NZ_JBHTJZ010000005.1"/>
</dbReference>
<gene>
    <name evidence="6" type="ORF">ACFQ2I_03205</name>
</gene>
<name>A0ABW3HLN0_9BACL</name>
<dbReference type="Gene3D" id="3.50.50.60">
    <property type="entry name" value="FAD/NAD(P)-binding domain"/>
    <property type="match status" value="1"/>
</dbReference>
<dbReference type="PANTHER" id="PTHR43498:SF1">
    <property type="entry name" value="COB--COM HETERODISULFIDE REDUCTASE IRON-SULFUR SUBUNIT A"/>
    <property type="match status" value="1"/>
</dbReference>
<evidence type="ECO:0000256" key="4">
    <source>
        <dbReference type="ARBA" id="ARBA00023004"/>
    </source>
</evidence>
<keyword evidence="7" id="KW-1185">Reference proteome</keyword>
<keyword evidence="2" id="KW-0479">Metal-binding</keyword>
<dbReference type="EC" id="1.-.-.-" evidence="6"/>
<sequence>MLDNKTDVIVVGGTPSGIACAVRCAKEGLNVLLVSFHNHLGGMMSSGLGVTDHVYSGFRAPIYETFIQRIREHYRATYGEHSRQDKECFVNGKLHYEPHVAERVFAGMVEEEQRISVLYRYYPVSVERLERELTALTLQSFDGKPSVRIQANAFVDASYEGDLAAAAGAPMRTGREGRREYQEPHAGKIFLFPGREPVSPESTAGLLEVQLGSDSSIKLYADPSGEGDDAFQAYNFRVCLTCDPNNRVYPAKPETYDRSLYLGLVERPEENNGATFVLRSQLMLSDGGWSLKSHIPNDKLTWNDPLLLGAQLQYPSADWPHREDIVRQHQEFALGMLYFLQHDEAVRPDVREEALRWGLPRDEFRENGHFPYELLIREGRRLVGRYVFTEHDNLLAPGLDRSPIHGDAAGIADWPITSHDCTADRRPGSLNDGALDLANISHTAQIPYRVMLPFDMDNLLVTVCLSCSHMGWSTLRLEPVFIQMGESAAHAVVLAAEQSISPGQLEGDALVRRLAESRVMISMFHDVDTRTPQEWVPAVMYFGTKGFFDTYEARAEALLDEHTARIWTEAFGDLLSGYSNPMETARKLAAVRSSAANAAPVSLEWCQELIAQELSIRDLQEAYRLQQEAHRPSCTVRNGSMRRGEACLLFYRMLNK</sequence>
<organism evidence="6 7">
    <name type="scientific">Paenibacillus chungangensis</name>
    <dbReference type="NCBI Taxonomy" id="696535"/>
    <lineage>
        <taxon>Bacteria</taxon>
        <taxon>Bacillati</taxon>
        <taxon>Bacillota</taxon>
        <taxon>Bacilli</taxon>
        <taxon>Bacillales</taxon>
        <taxon>Paenibacillaceae</taxon>
        <taxon>Paenibacillus</taxon>
    </lineage>
</organism>
<dbReference type="PROSITE" id="PS51257">
    <property type="entry name" value="PROKAR_LIPOPROTEIN"/>
    <property type="match status" value="1"/>
</dbReference>
<evidence type="ECO:0000256" key="1">
    <source>
        <dbReference type="ARBA" id="ARBA00022485"/>
    </source>
</evidence>
<dbReference type="SUPFAM" id="SSF51905">
    <property type="entry name" value="FAD/NAD(P)-binding domain"/>
    <property type="match status" value="1"/>
</dbReference>
<evidence type="ECO:0000256" key="3">
    <source>
        <dbReference type="ARBA" id="ARBA00023002"/>
    </source>
</evidence>
<dbReference type="EMBL" id="JBHTJZ010000005">
    <property type="protein sequence ID" value="MFD0958385.1"/>
    <property type="molecule type" value="Genomic_DNA"/>
</dbReference>
<protein>
    <submittedName>
        <fullName evidence="6">FAD-dependent oxidoreductase</fullName>
        <ecNumber evidence="6">1.-.-.-</ecNumber>
    </submittedName>
</protein>
<keyword evidence="1" id="KW-0004">4Fe-4S</keyword>
<comment type="caution">
    <text evidence="6">The sequence shown here is derived from an EMBL/GenBank/DDBJ whole genome shotgun (WGS) entry which is preliminary data.</text>
</comment>
<dbReference type="GO" id="GO:0016491">
    <property type="term" value="F:oxidoreductase activity"/>
    <property type="evidence" value="ECO:0007669"/>
    <property type="project" value="UniProtKB-KW"/>
</dbReference>
<dbReference type="InterPro" id="IPR036188">
    <property type="entry name" value="FAD/NAD-bd_sf"/>
</dbReference>
<dbReference type="PANTHER" id="PTHR43498">
    <property type="entry name" value="FERREDOXIN:COB-COM HETERODISULFIDE REDUCTASE SUBUNIT A"/>
    <property type="match status" value="1"/>
</dbReference>
<evidence type="ECO:0000313" key="7">
    <source>
        <dbReference type="Proteomes" id="UP001596989"/>
    </source>
</evidence>
<keyword evidence="4" id="KW-0408">Iron</keyword>
<accession>A0ABW3HLN0</accession>
<evidence type="ECO:0000256" key="5">
    <source>
        <dbReference type="ARBA" id="ARBA00023014"/>
    </source>
</evidence>
<evidence type="ECO:0000256" key="2">
    <source>
        <dbReference type="ARBA" id="ARBA00022723"/>
    </source>
</evidence>
<dbReference type="Proteomes" id="UP001596989">
    <property type="component" value="Unassembled WGS sequence"/>
</dbReference>